<accession>A0A1T5LKT6</accession>
<dbReference type="PANTHER" id="PTHR10443:SF12">
    <property type="entry name" value="DIPEPTIDASE"/>
    <property type="match status" value="1"/>
</dbReference>
<dbReference type="GO" id="GO:0070573">
    <property type="term" value="F:metallodipeptidase activity"/>
    <property type="evidence" value="ECO:0007669"/>
    <property type="project" value="InterPro"/>
</dbReference>
<organism evidence="1 2">
    <name type="scientific">Maledivibacter halophilus</name>
    <dbReference type="NCBI Taxonomy" id="36842"/>
    <lineage>
        <taxon>Bacteria</taxon>
        <taxon>Bacillati</taxon>
        <taxon>Bacillota</taxon>
        <taxon>Clostridia</taxon>
        <taxon>Peptostreptococcales</taxon>
        <taxon>Caminicellaceae</taxon>
        <taxon>Maledivibacter</taxon>
    </lineage>
</organism>
<evidence type="ECO:0000313" key="2">
    <source>
        <dbReference type="Proteomes" id="UP000190285"/>
    </source>
</evidence>
<keyword evidence="2" id="KW-1185">Reference proteome</keyword>
<dbReference type="InterPro" id="IPR008257">
    <property type="entry name" value="Pept_M19"/>
</dbReference>
<dbReference type="InterPro" id="IPR032466">
    <property type="entry name" value="Metal_Hydrolase"/>
</dbReference>
<evidence type="ECO:0000313" key="1">
    <source>
        <dbReference type="EMBL" id="SKC76088.1"/>
    </source>
</evidence>
<dbReference type="GO" id="GO:0006508">
    <property type="term" value="P:proteolysis"/>
    <property type="evidence" value="ECO:0007669"/>
    <property type="project" value="InterPro"/>
</dbReference>
<gene>
    <name evidence="1" type="ORF">SAMN02194393_02939</name>
</gene>
<dbReference type="Proteomes" id="UP000190285">
    <property type="component" value="Unassembled WGS sequence"/>
</dbReference>
<sequence>MGSNKKYDGYKAYSYIDKNDFKRFKLSKGIGRVEEFLIPLNIEEEKRVKELAANSIFISLHDHPTFLPQNINEVFEYTRIGRDHCGYEELSKSYYDAVFDNMLDGTCTITSANGWKWEDLLYDLGMRCCDLAHQNTLIKCGDIEDIYRAHGEGKIAWIPSVEGSAPIENELDRIDILYGFGVRLMGITYSESNALGSGIKEERDGGLTAFGKKAVERMNRIGMAIDCSHTGYKTTLDVIEESKHPIFLTHVGARALWDSKRLSPDEVIKACAQRGGVIGIEAAPHTTITKNNLKHSIDSYMEHFKYLVDLVGIDHVAFGPDALYGDHVRLHNLYAKQLSTKDTEAKQEFEKVEYVRGLENPTEASKNILRWLVKEGYSNEDIKKVLGKNILRVLGEVWK</sequence>
<dbReference type="Pfam" id="PF01244">
    <property type="entry name" value="Peptidase_M19"/>
    <property type="match status" value="1"/>
</dbReference>
<reference evidence="1 2" key="1">
    <citation type="submission" date="2017-02" db="EMBL/GenBank/DDBJ databases">
        <authorList>
            <person name="Peterson S.W."/>
        </authorList>
    </citation>
    <scope>NUCLEOTIDE SEQUENCE [LARGE SCALE GENOMIC DNA]</scope>
    <source>
        <strain evidence="1 2">M1</strain>
    </source>
</reference>
<dbReference type="OrthoDB" id="9804920at2"/>
<dbReference type="PROSITE" id="PS51365">
    <property type="entry name" value="RENAL_DIPEPTIDASE_2"/>
    <property type="match status" value="1"/>
</dbReference>
<dbReference type="Gene3D" id="3.20.20.140">
    <property type="entry name" value="Metal-dependent hydrolases"/>
    <property type="match status" value="1"/>
</dbReference>
<dbReference type="PANTHER" id="PTHR10443">
    <property type="entry name" value="MICROSOMAL DIPEPTIDASE"/>
    <property type="match status" value="1"/>
</dbReference>
<protein>
    <submittedName>
        <fullName evidence="1">Membrane dipeptidase</fullName>
    </submittedName>
</protein>
<dbReference type="EMBL" id="FUZT01000007">
    <property type="protein sequence ID" value="SKC76088.1"/>
    <property type="molecule type" value="Genomic_DNA"/>
</dbReference>
<dbReference type="RefSeq" id="WP_079492601.1">
    <property type="nucleotide sequence ID" value="NZ_FUZT01000007.1"/>
</dbReference>
<dbReference type="AlphaFoldDB" id="A0A1T5LKT6"/>
<dbReference type="STRING" id="36842.SAMN02194393_02939"/>
<dbReference type="SUPFAM" id="SSF51556">
    <property type="entry name" value="Metallo-dependent hydrolases"/>
    <property type="match status" value="1"/>
</dbReference>
<name>A0A1T5LKT6_9FIRM</name>
<proteinExistence type="predicted"/>